<dbReference type="AlphaFoldDB" id="A0A803N0E8"/>
<reference evidence="2" key="2">
    <citation type="submission" date="2021-03" db="UniProtKB">
        <authorList>
            <consortium name="EnsemblPlants"/>
        </authorList>
    </citation>
    <scope>IDENTIFICATION</scope>
</reference>
<evidence type="ECO:0000313" key="3">
    <source>
        <dbReference type="Proteomes" id="UP000596660"/>
    </source>
</evidence>
<reference evidence="2" key="1">
    <citation type="journal article" date="2017" name="Nature">
        <title>The genome of Chenopodium quinoa.</title>
        <authorList>
            <person name="Jarvis D.E."/>
            <person name="Ho Y.S."/>
            <person name="Lightfoot D.J."/>
            <person name="Schmoeckel S.M."/>
            <person name="Li B."/>
            <person name="Borm T.J.A."/>
            <person name="Ohyanagi H."/>
            <person name="Mineta K."/>
            <person name="Michell C.T."/>
            <person name="Saber N."/>
            <person name="Kharbatia N.M."/>
            <person name="Rupper R.R."/>
            <person name="Sharp A.R."/>
            <person name="Dally N."/>
            <person name="Boughton B.A."/>
            <person name="Woo Y.H."/>
            <person name="Gao G."/>
            <person name="Schijlen E.G.W.M."/>
            <person name="Guo X."/>
            <person name="Momin A.A."/>
            <person name="Negrao S."/>
            <person name="Al-Babili S."/>
            <person name="Gehring C."/>
            <person name="Roessner U."/>
            <person name="Jung C."/>
            <person name="Murphy K."/>
            <person name="Arold S.T."/>
            <person name="Gojobori T."/>
            <person name="van der Linden C.G."/>
            <person name="van Loo E.N."/>
            <person name="Jellen E.N."/>
            <person name="Maughan P.J."/>
            <person name="Tester M."/>
        </authorList>
    </citation>
    <scope>NUCLEOTIDE SEQUENCE [LARGE SCALE GENOMIC DNA]</scope>
    <source>
        <strain evidence="2">cv. PI 614886</strain>
    </source>
</reference>
<protein>
    <submittedName>
        <fullName evidence="2">Uncharacterized protein</fullName>
    </submittedName>
</protein>
<evidence type="ECO:0000256" key="1">
    <source>
        <dbReference type="SAM" id="MobiDB-lite"/>
    </source>
</evidence>
<evidence type="ECO:0000313" key="2">
    <source>
        <dbReference type="EnsemblPlants" id="AUR62038432-RA:cds"/>
    </source>
</evidence>
<dbReference type="Proteomes" id="UP000596660">
    <property type="component" value="Unplaced"/>
</dbReference>
<dbReference type="PANTHER" id="PTHR33564">
    <property type="entry name" value="TRANSMEMBRANE PROTEIN"/>
    <property type="match status" value="1"/>
</dbReference>
<feature type="region of interest" description="Disordered" evidence="1">
    <location>
        <begin position="207"/>
        <end position="228"/>
    </location>
</feature>
<dbReference type="PANTHER" id="PTHR33564:SF8">
    <property type="entry name" value="TRANSMEMBRANE PROTEIN"/>
    <property type="match status" value="1"/>
</dbReference>
<organism evidence="2 3">
    <name type="scientific">Chenopodium quinoa</name>
    <name type="common">Quinoa</name>
    <dbReference type="NCBI Taxonomy" id="63459"/>
    <lineage>
        <taxon>Eukaryota</taxon>
        <taxon>Viridiplantae</taxon>
        <taxon>Streptophyta</taxon>
        <taxon>Embryophyta</taxon>
        <taxon>Tracheophyta</taxon>
        <taxon>Spermatophyta</taxon>
        <taxon>Magnoliopsida</taxon>
        <taxon>eudicotyledons</taxon>
        <taxon>Gunneridae</taxon>
        <taxon>Pentapetalae</taxon>
        <taxon>Caryophyllales</taxon>
        <taxon>Chenopodiaceae</taxon>
        <taxon>Chenopodioideae</taxon>
        <taxon>Atripliceae</taxon>
        <taxon>Chenopodium</taxon>
    </lineage>
</organism>
<keyword evidence="3" id="KW-1185">Reference proteome</keyword>
<dbReference type="Gramene" id="AUR62038432-RA">
    <property type="protein sequence ID" value="AUR62038432-RA:cds"/>
    <property type="gene ID" value="AUR62038432"/>
</dbReference>
<proteinExistence type="predicted"/>
<name>A0A803N0E8_CHEQI</name>
<dbReference type="EnsemblPlants" id="AUR62038432-RA">
    <property type="protein sequence ID" value="AUR62038432-RA:cds"/>
    <property type="gene ID" value="AUR62038432"/>
</dbReference>
<sequence>MDGSMSMGVMAVFAVSGSVALLALQVHNRLLSDFMKKIDFEFGCGKCQCKRRIQFADNVQEPLPIKCEKESSETNPAKPCCERSYNGEGTMPLNSLSYLFNYSKENKIGVKLVEYVSDVALVEENVFQPTSGLDLVEKPVAEVDLATNPEIEVVGKGICVANPEVEATRKEIYVFGVLDDAGAELHTSRVQDVVVDDVVEAHDSPVVIEGDAGPSTGAKRVKSGLQLG</sequence>
<accession>A0A803N0E8</accession>